<feature type="region of interest" description="Disordered" evidence="3">
    <location>
        <begin position="1"/>
        <end position="29"/>
    </location>
</feature>
<evidence type="ECO:0000256" key="3">
    <source>
        <dbReference type="SAM" id="MobiDB-lite"/>
    </source>
</evidence>
<evidence type="ECO:0000256" key="2">
    <source>
        <dbReference type="ARBA" id="ARBA00023306"/>
    </source>
</evidence>
<reference evidence="4" key="1">
    <citation type="submission" date="2016-02" db="EMBL/GenBank/DDBJ databases">
        <title>WGS assembly of Manihot esculenta.</title>
        <authorList>
            <person name="Bredeson J.V."/>
            <person name="Prochnik S.E."/>
            <person name="Lyons J.B."/>
            <person name="Schmutz J."/>
            <person name="Grimwood J."/>
            <person name="Vrebalov J."/>
            <person name="Bart R.S."/>
            <person name="Amuge T."/>
            <person name="Ferguson M.E."/>
            <person name="Green R."/>
            <person name="Putnam N."/>
            <person name="Stites J."/>
            <person name="Rounsley S."/>
            <person name="Rokhsar D.S."/>
        </authorList>
    </citation>
    <scope>NUCLEOTIDE SEQUENCE [LARGE SCALE GENOMIC DNA]</scope>
    <source>
        <tissue evidence="4">Leaf</tissue>
    </source>
</reference>
<dbReference type="PANTHER" id="PTHR33142">
    <property type="entry name" value="CYCLIN-DEPENDENT PROTEIN KINASE INHIBITOR SMR13"/>
    <property type="match status" value="1"/>
</dbReference>
<dbReference type="GO" id="GO:0032875">
    <property type="term" value="P:regulation of DNA endoreduplication"/>
    <property type="evidence" value="ECO:0007669"/>
    <property type="project" value="InterPro"/>
</dbReference>
<protein>
    <submittedName>
        <fullName evidence="4">Uncharacterized protein</fullName>
    </submittedName>
</protein>
<gene>
    <name evidence="4" type="ORF">MANES_04G012000</name>
</gene>
<dbReference type="GO" id="GO:0004860">
    <property type="term" value="F:protein kinase inhibitor activity"/>
    <property type="evidence" value="ECO:0007669"/>
    <property type="project" value="UniProtKB-KW"/>
</dbReference>
<evidence type="ECO:0000313" key="4">
    <source>
        <dbReference type="EMBL" id="OAY51502.1"/>
    </source>
</evidence>
<evidence type="ECO:0000256" key="1">
    <source>
        <dbReference type="ARBA" id="ARBA00023013"/>
    </source>
</evidence>
<keyword evidence="2" id="KW-0131">Cell cycle</keyword>
<dbReference type="AlphaFoldDB" id="A0A2C9VYM3"/>
<dbReference type="PANTHER" id="PTHR33142:SF89">
    <property type="entry name" value="CYCLIN-DEPENDENT PROTEIN KINASE INHIBITOR SMR2"/>
    <property type="match status" value="1"/>
</dbReference>
<feature type="region of interest" description="Disordered" evidence="3">
    <location>
        <begin position="40"/>
        <end position="59"/>
    </location>
</feature>
<accession>A0A2C9VYM3</accession>
<dbReference type="EMBL" id="CM004390">
    <property type="protein sequence ID" value="OAY51502.1"/>
    <property type="molecule type" value="Genomic_DNA"/>
</dbReference>
<proteinExistence type="predicted"/>
<name>A0A2C9VYM3_MANES</name>
<dbReference type="InterPro" id="IPR040389">
    <property type="entry name" value="SMR"/>
</dbReference>
<sequence>MTETDHKNKQIPPTLEGSAASQGLKQDEDGDAIMAAADEEGCTTPTSSDHKIPTFRSCPPTPRKKLQKLFLRKRKLVDEMNFFEASHRDEVEAFFRSNFELAKVESRPMKRRCRSF</sequence>
<organism evidence="4">
    <name type="scientific">Manihot esculenta</name>
    <name type="common">Cassava</name>
    <name type="synonym">Jatropha manihot</name>
    <dbReference type="NCBI Taxonomy" id="3983"/>
    <lineage>
        <taxon>Eukaryota</taxon>
        <taxon>Viridiplantae</taxon>
        <taxon>Streptophyta</taxon>
        <taxon>Embryophyta</taxon>
        <taxon>Tracheophyta</taxon>
        <taxon>Spermatophyta</taxon>
        <taxon>Magnoliopsida</taxon>
        <taxon>eudicotyledons</taxon>
        <taxon>Gunneridae</taxon>
        <taxon>Pentapetalae</taxon>
        <taxon>rosids</taxon>
        <taxon>fabids</taxon>
        <taxon>Malpighiales</taxon>
        <taxon>Euphorbiaceae</taxon>
        <taxon>Crotonoideae</taxon>
        <taxon>Manihoteae</taxon>
        <taxon>Manihot</taxon>
    </lineage>
</organism>
<keyword evidence="1" id="KW-0649">Protein kinase inhibitor</keyword>